<accession>A0A2G2WD55</accession>
<evidence type="ECO:0000256" key="4">
    <source>
        <dbReference type="RuleBase" id="RU000461"/>
    </source>
</evidence>
<protein>
    <submittedName>
        <fullName evidence="7">Cytochrome 85A1</fullName>
    </submittedName>
</protein>
<reference evidence="8" key="2">
    <citation type="journal article" date="2017" name="J. Anim. Genet.">
        <title>Multiple reference genome sequences of hot pepper reveal the massive evolution of plant disease resistance genes by retroduplication.</title>
        <authorList>
            <person name="Kim S."/>
            <person name="Park J."/>
            <person name="Yeom S.-I."/>
            <person name="Kim Y.-M."/>
            <person name="Seo E."/>
            <person name="Kim K.-T."/>
            <person name="Kim M.-S."/>
            <person name="Lee J.M."/>
            <person name="Cheong K."/>
            <person name="Shin H.-S."/>
            <person name="Kim S.-B."/>
            <person name="Han K."/>
            <person name="Lee J."/>
            <person name="Park M."/>
            <person name="Lee H.-A."/>
            <person name="Lee H.-Y."/>
            <person name="Lee Y."/>
            <person name="Oh S."/>
            <person name="Lee J.H."/>
            <person name="Choi E."/>
            <person name="Choi E."/>
            <person name="Lee S.E."/>
            <person name="Jeon J."/>
            <person name="Kim H."/>
            <person name="Choi G."/>
            <person name="Song H."/>
            <person name="Lee J."/>
            <person name="Lee S.-C."/>
            <person name="Kwon J.-K."/>
            <person name="Lee H.-Y."/>
            <person name="Koo N."/>
            <person name="Hong Y."/>
            <person name="Kim R.W."/>
            <person name="Kang W.-H."/>
            <person name="Huh J.H."/>
            <person name="Kang B.-C."/>
            <person name="Yang T.-J."/>
            <person name="Lee Y.-H."/>
            <person name="Bennetzen J.L."/>
            <person name="Choi D."/>
        </authorList>
    </citation>
    <scope>NUCLEOTIDE SEQUENCE [LARGE SCALE GENOMIC DNA]</scope>
    <source>
        <strain evidence="8">cv. PBC81</strain>
    </source>
</reference>
<feature type="region of interest" description="Disordered" evidence="5">
    <location>
        <begin position="402"/>
        <end position="430"/>
    </location>
</feature>
<dbReference type="InterPro" id="IPR001128">
    <property type="entry name" value="Cyt_P450"/>
</dbReference>
<comment type="cofactor">
    <cofactor evidence="3">
        <name>heme</name>
        <dbReference type="ChEBI" id="CHEBI:30413"/>
    </cofactor>
</comment>
<dbReference type="InterPro" id="IPR002403">
    <property type="entry name" value="Cyt_P450_E_grp-IV"/>
</dbReference>
<dbReference type="PROSITE" id="PS00086">
    <property type="entry name" value="CYTOCHROME_P450"/>
    <property type="match status" value="1"/>
</dbReference>
<dbReference type="Gene3D" id="1.10.630.10">
    <property type="entry name" value="Cytochrome P450"/>
    <property type="match status" value="1"/>
</dbReference>
<dbReference type="PANTHER" id="PTHR33022">
    <property type="entry name" value="DUF1985 DOMAIN-CONTAINING PROTEIN"/>
    <property type="match status" value="1"/>
</dbReference>
<comment type="similarity">
    <text evidence="4">Belongs to the cytochrome P450 family.</text>
</comment>
<dbReference type="Proteomes" id="UP000224567">
    <property type="component" value="Unassembled WGS sequence"/>
</dbReference>
<dbReference type="InterPro" id="IPR036396">
    <property type="entry name" value="Cyt_P450_sf"/>
</dbReference>
<feature type="domain" description="DUF1985" evidence="6">
    <location>
        <begin position="64"/>
        <end position="182"/>
    </location>
</feature>
<dbReference type="GO" id="GO:0004497">
    <property type="term" value="F:monooxygenase activity"/>
    <property type="evidence" value="ECO:0007669"/>
    <property type="project" value="UniProtKB-KW"/>
</dbReference>
<proteinExistence type="inferred from homology"/>
<dbReference type="OrthoDB" id="1305596at2759"/>
<dbReference type="EMBL" id="MLFT02000007">
    <property type="protein sequence ID" value="PHT43196.1"/>
    <property type="molecule type" value="Genomic_DNA"/>
</dbReference>
<dbReference type="GO" id="GO:0020037">
    <property type="term" value="F:heme binding"/>
    <property type="evidence" value="ECO:0007669"/>
    <property type="project" value="InterPro"/>
</dbReference>
<keyword evidence="2 3" id="KW-0408">Iron</keyword>
<evidence type="ECO:0000256" key="5">
    <source>
        <dbReference type="SAM" id="MobiDB-lite"/>
    </source>
</evidence>
<name>A0A2G2WD55_CAPBA</name>
<dbReference type="PANTHER" id="PTHR33022:SF13">
    <property type="entry name" value="UBIQUITIN-LIKE PROTEASE FAMILY PROFILE DOMAIN-CONTAINING PROTEIN"/>
    <property type="match status" value="1"/>
</dbReference>
<dbReference type="InterPro" id="IPR017972">
    <property type="entry name" value="Cyt_P450_CS"/>
</dbReference>
<keyword evidence="3 4" id="KW-0349">Heme</keyword>
<sequence>MKYSIDKVSDHPLHIDSLCNRAFGEDIKTYFEEDVLGSFKNMIFEIFLDLPQCNWIGQISKCILMLEIQQDNKDEIHVWVSWNILKFMMFKYAIITDLKCTGDIDEYMYTSSAKSALMSKYFPNTQGGITRSKLITRVKMGNFDNSEDALNLAILFFVRTFLFSQHREAPISLAHFQMVKDDFEIFDPISAASTFVAPTLKRSANEDQPCVVTVAENFYDFSTIPTRKFLRKDDLASPLSPKQASKRRKTVMFQKVSPEVTDVEKSTCAPSIRHVSGYVMPKGWRIYVYTRELNYDPRSYPDPYTFNPWRWMDKSLEHQNSFLVFGGGTRQCPGKELGVAEISTFLHYFVTKYRNCEVFVAAYAEILSEGQQVHSCDFDVGSQRARYASLLWHYKVTKADKGYTSDNDDPPHPRNSYLQSTDESAIVTLE</sequence>
<keyword evidence="4" id="KW-0560">Oxidoreductase</keyword>
<evidence type="ECO:0000256" key="2">
    <source>
        <dbReference type="ARBA" id="ARBA00023004"/>
    </source>
</evidence>
<dbReference type="Pfam" id="PF09331">
    <property type="entry name" value="DUF1985"/>
    <property type="match status" value="1"/>
</dbReference>
<reference evidence="7 8" key="1">
    <citation type="journal article" date="2017" name="Genome Biol.">
        <title>New reference genome sequences of hot pepper reveal the massive evolution of plant disease-resistance genes by retroduplication.</title>
        <authorList>
            <person name="Kim S."/>
            <person name="Park J."/>
            <person name="Yeom S.I."/>
            <person name="Kim Y.M."/>
            <person name="Seo E."/>
            <person name="Kim K.T."/>
            <person name="Kim M.S."/>
            <person name="Lee J.M."/>
            <person name="Cheong K."/>
            <person name="Shin H.S."/>
            <person name="Kim S.B."/>
            <person name="Han K."/>
            <person name="Lee J."/>
            <person name="Park M."/>
            <person name="Lee H.A."/>
            <person name="Lee H.Y."/>
            <person name="Lee Y."/>
            <person name="Oh S."/>
            <person name="Lee J.H."/>
            <person name="Choi E."/>
            <person name="Choi E."/>
            <person name="Lee S.E."/>
            <person name="Jeon J."/>
            <person name="Kim H."/>
            <person name="Choi G."/>
            <person name="Song H."/>
            <person name="Lee J."/>
            <person name="Lee S.C."/>
            <person name="Kwon J.K."/>
            <person name="Lee H.Y."/>
            <person name="Koo N."/>
            <person name="Hong Y."/>
            <person name="Kim R.W."/>
            <person name="Kang W.H."/>
            <person name="Huh J.H."/>
            <person name="Kang B.C."/>
            <person name="Yang T.J."/>
            <person name="Lee Y.H."/>
            <person name="Bennetzen J.L."/>
            <person name="Choi D."/>
        </authorList>
    </citation>
    <scope>NUCLEOTIDE SEQUENCE [LARGE SCALE GENOMIC DNA]</scope>
    <source>
        <strain evidence="8">cv. PBC81</strain>
    </source>
</reference>
<gene>
    <name evidence="7" type="ORF">CQW23_17221</name>
</gene>
<feature type="binding site" description="axial binding residue" evidence="3">
    <location>
        <position position="332"/>
    </location>
    <ligand>
        <name>heme</name>
        <dbReference type="ChEBI" id="CHEBI:30413"/>
    </ligand>
    <ligandPart>
        <name>Fe</name>
        <dbReference type="ChEBI" id="CHEBI:18248"/>
    </ligandPart>
</feature>
<evidence type="ECO:0000313" key="7">
    <source>
        <dbReference type="EMBL" id="PHT43196.1"/>
    </source>
</evidence>
<evidence type="ECO:0000256" key="1">
    <source>
        <dbReference type="ARBA" id="ARBA00022723"/>
    </source>
</evidence>
<dbReference type="Pfam" id="PF00067">
    <property type="entry name" value="p450"/>
    <property type="match status" value="1"/>
</dbReference>
<dbReference type="AlphaFoldDB" id="A0A2G2WD55"/>
<comment type="caution">
    <text evidence="7">The sequence shown here is derived from an EMBL/GenBank/DDBJ whole genome shotgun (WGS) entry which is preliminary data.</text>
</comment>
<keyword evidence="1 3" id="KW-0479">Metal-binding</keyword>
<keyword evidence="4" id="KW-0503">Monooxygenase</keyword>
<keyword evidence="8" id="KW-1185">Reference proteome</keyword>
<evidence type="ECO:0000259" key="6">
    <source>
        <dbReference type="Pfam" id="PF09331"/>
    </source>
</evidence>
<dbReference type="GO" id="GO:0005506">
    <property type="term" value="F:iron ion binding"/>
    <property type="evidence" value="ECO:0007669"/>
    <property type="project" value="InterPro"/>
</dbReference>
<dbReference type="PRINTS" id="PR00465">
    <property type="entry name" value="EP450IV"/>
</dbReference>
<dbReference type="SUPFAM" id="SSF48264">
    <property type="entry name" value="Cytochrome P450"/>
    <property type="match status" value="1"/>
</dbReference>
<organism evidence="7 8">
    <name type="scientific">Capsicum baccatum</name>
    <name type="common">Peruvian pepper</name>
    <dbReference type="NCBI Taxonomy" id="33114"/>
    <lineage>
        <taxon>Eukaryota</taxon>
        <taxon>Viridiplantae</taxon>
        <taxon>Streptophyta</taxon>
        <taxon>Embryophyta</taxon>
        <taxon>Tracheophyta</taxon>
        <taxon>Spermatophyta</taxon>
        <taxon>Magnoliopsida</taxon>
        <taxon>eudicotyledons</taxon>
        <taxon>Gunneridae</taxon>
        <taxon>Pentapetalae</taxon>
        <taxon>asterids</taxon>
        <taxon>lamiids</taxon>
        <taxon>Solanales</taxon>
        <taxon>Solanaceae</taxon>
        <taxon>Solanoideae</taxon>
        <taxon>Capsiceae</taxon>
        <taxon>Capsicum</taxon>
    </lineage>
</organism>
<dbReference type="GO" id="GO:0016705">
    <property type="term" value="F:oxidoreductase activity, acting on paired donors, with incorporation or reduction of molecular oxygen"/>
    <property type="evidence" value="ECO:0007669"/>
    <property type="project" value="InterPro"/>
</dbReference>
<evidence type="ECO:0000313" key="8">
    <source>
        <dbReference type="Proteomes" id="UP000224567"/>
    </source>
</evidence>
<evidence type="ECO:0000256" key="3">
    <source>
        <dbReference type="PIRSR" id="PIRSR602403-1"/>
    </source>
</evidence>
<dbReference type="InterPro" id="IPR015410">
    <property type="entry name" value="DUF1985"/>
</dbReference>
<dbReference type="STRING" id="33114.A0A2G2WD55"/>